<evidence type="ECO:0000256" key="2">
    <source>
        <dbReference type="SAM" id="Phobius"/>
    </source>
</evidence>
<keyword evidence="2" id="KW-0472">Membrane</keyword>
<dbReference type="Proteomes" id="UP001281614">
    <property type="component" value="Unassembled WGS sequence"/>
</dbReference>
<dbReference type="Pfam" id="PF24800">
    <property type="entry name" value="DUF7702"/>
    <property type="match status" value="1"/>
</dbReference>
<feature type="region of interest" description="Disordered" evidence="1">
    <location>
        <begin position="126"/>
        <end position="157"/>
    </location>
</feature>
<feature type="compositionally biased region" description="Basic and acidic residues" evidence="1">
    <location>
        <begin position="133"/>
        <end position="147"/>
    </location>
</feature>
<comment type="caution">
    <text evidence="4">The sequence shown here is derived from an EMBL/GenBank/DDBJ whole genome shotgun (WGS) entry which is preliminary data.</text>
</comment>
<evidence type="ECO:0000313" key="5">
    <source>
        <dbReference type="Proteomes" id="UP001281614"/>
    </source>
</evidence>
<evidence type="ECO:0000259" key="3">
    <source>
        <dbReference type="Pfam" id="PF24800"/>
    </source>
</evidence>
<dbReference type="PANTHER" id="PTHR42109:SF2">
    <property type="entry name" value="INTEGRAL MEMBRANE PROTEIN"/>
    <property type="match status" value="1"/>
</dbReference>
<feature type="transmembrane region" description="Helical" evidence="2">
    <location>
        <begin position="20"/>
        <end position="40"/>
    </location>
</feature>
<reference evidence="4" key="1">
    <citation type="submission" date="2023-02" db="EMBL/GenBank/DDBJ databases">
        <title>Colletotrichum kahawae CIFC_Que2 genome sequencing and assembly.</title>
        <authorList>
            <person name="Baroncelli R."/>
        </authorList>
    </citation>
    <scope>NUCLEOTIDE SEQUENCE</scope>
    <source>
        <strain evidence="4">CIFC_Que2</strain>
    </source>
</reference>
<sequence length="157" mass="17413">MSYSSDGTYQPQAITKASILLYLAGFIAITAIIVISRQAFTPFSQVPYIEKRLLVAILLAWPFLLLRILYSILLTFLRNKTFSMVKGDLGVYVTMAVIEEFGAIGKYLALGFFLVRNKSPATGETANRAWKSRAADSVEPGRSRLDGEAEQGMPLRQ</sequence>
<feature type="transmembrane region" description="Helical" evidence="2">
    <location>
        <begin position="52"/>
        <end position="77"/>
    </location>
</feature>
<dbReference type="PANTHER" id="PTHR42109">
    <property type="entry name" value="UNPLACED GENOMIC SCAFFOLD UM_SCAF_CONTIG_1.265, WHOLE GENOME SHOTGUN SEQUENCE"/>
    <property type="match status" value="1"/>
</dbReference>
<proteinExistence type="predicted"/>
<gene>
    <name evidence="4" type="ORF">CKAH01_09163</name>
</gene>
<feature type="transmembrane region" description="Helical" evidence="2">
    <location>
        <begin position="89"/>
        <end position="115"/>
    </location>
</feature>
<accession>A0AAD9XZ38</accession>
<dbReference type="AlphaFoldDB" id="A0AAD9XZ38"/>
<keyword evidence="2" id="KW-1133">Transmembrane helix</keyword>
<keyword evidence="5" id="KW-1185">Reference proteome</keyword>
<evidence type="ECO:0000313" key="4">
    <source>
        <dbReference type="EMBL" id="KAK2731092.1"/>
    </source>
</evidence>
<organism evidence="4 5">
    <name type="scientific">Colletotrichum kahawae</name>
    <name type="common">Coffee berry disease fungus</name>
    <dbReference type="NCBI Taxonomy" id="34407"/>
    <lineage>
        <taxon>Eukaryota</taxon>
        <taxon>Fungi</taxon>
        <taxon>Dikarya</taxon>
        <taxon>Ascomycota</taxon>
        <taxon>Pezizomycotina</taxon>
        <taxon>Sordariomycetes</taxon>
        <taxon>Hypocreomycetidae</taxon>
        <taxon>Glomerellales</taxon>
        <taxon>Glomerellaceae</taxon>
        <taxon>Colletotrichum</taxon>
        <taxon>Colletotrichum gloeosporioides species complex</taxon>
    </lineage>
</organism>
<keyword evidence="2" id="KW-0812">Transmembrane</keyword>
<feature type="domain" description="DUF7702" evidence="3">
    <location>
        <begin position="5"/>
        <end position="114"/>
    </location>
</feature>
<protein>
    <recommendedName>
        <fullName evidence="3">DUF7702 domain-containing protein</fullName>
    </recommendedName>
</protein>
<name>A0AAD9XZ38_COLKA</name>
<evidence type="ECO:0000256" key="1">
    <source>
        <dbReference type="SAM" id="MobiDB-lite"/>
    </source>
</evidence>
<dbReference type="EMBL" id="VYYT01000610">
    <property type="protein sequence ID" value="KAK2731092.1"/>
    <property type="molecule type" value="Genomic_DNA"/>
</dbReference>
<dbReference type="InterPro" id="IPR056119">
    <property type="entry name" value="DUF7702"/>
</dbReference>